<proteinExistence type="predicted"/>
<dbReference type="EMBL" id="BSFM01000004">
    <property type="protein sequence ID" value="GLK82723.1"/>
    <property type="molecule type" value="Genomic_DNA"/>
</dbReference>
<dbReference type="AlphaFoldDB" id="A0A9W6N9L6"/>
<gene>
    <name evidence="2" type="ORF">GCM10017653_07920</name>
</gene>
<keyword evidence="3" id="KW-1185">Reference proteome</keyword>
<reference evidence="2" key="2">
    <citation type="submission" date="2023-01" db="EMBL/GenBank/DDBJ databases">
        <authorList>
            <person name="Sun Q."/>
            <person name="Evtushenko L."/>
        </authorList>
    </citation>
    <scope>NUCLEOTIDE SEQUENCE</scope>
    <source>
        <strain evidence="2">VKM B-2789</strain>
    </source>
</reference>
<dbReference type="Proteomes" id="UP001143330">
    <property type="component" value="Unassembled WGS sequence"/>
</dbReference>
<dbReference type="RefSeq" id="WP_213366588.1">
    <property type="nucleotide sequence ID" value="NZ_BSFM01000004.1"/>
</dbReference>
<evidence type="ECO:0000256" key="1">
    <source>
        <dbReference type="SAM" id="MobiDB-lite"/>
    </source>
</evidence>
<feature type="region of interest" description="Disordered" evidence="1">
    <location>
        <begin position="77"/>
        <end position="105"/>
    </location>
</feature>
<evidence type="ECO:0000313" key="2">
    <source>
        <dbReference type="EMBL" id="GLK82723.1"/>
    </source>
</evidence>
<feature type="region of interest" description="Disordered" evidence="1">
    <location>
        <begin position="1"/>
        <end position="53"/>
    </location>
</feature>
<evidence type="ECO:0000313" key="3">
    <source>
        <dbReference type="Proteomes" id="UP001143330"/>
    </source>
</evidence>
<organism evidence="2 3">
    <name type="scientific">Ancylobacter defluvii</name>
    <dbReference type="NCBI Taxonomy" id="1282440"/>
    <lineage>
        <taxon>Bacteria</taxon>
        <taxon>Pseudomonadati</taxon>
        <taxon>Pseudomonadota</taxon>
        <taxon>Alphaproteobacteria</taxon>
        <taxon>Hyphomicrobiales</taxon>
        <taxon>Xanthobacteraceae</taxon>
        <taxon>Ancylobacter</taxon>
    </lineage>
</organism>
<reference evidence="2" key="1">
    <citation type="journal article" date="2014" name="Int. J. Syst. Evol. Microbiol.">
        <title>Complete genome sequence of Corynebacterium casei LMG S-19264T (=DSM 44701T), isolated from a smear-ripened cheese.</title>
        <authorList>
            <consortium name="US DOE Joint Genome Institute (JGI-PGF)"/>
            <person name="Walter F."/>
            <person name="Albersmeier A."/>
            <person name="Kalinowski J."/>
            <person name="Ruckert C."/>
        </authorList>
    </citation>
    <scope>NUCLEOTIDE SEQUENCE</scope>
    <source>
        <strain evidence="2">VKM B-2789</strain>
    </source>
</reference>
<sequence length="105" mass="11131">MEERPDTFRPVDAAEAPPVEPIDALANAGDFPTLADQGGMQLPHRPEPALDVDPNVAMAGENEPMSEIDTIHRTLEVPPAHRGKTSPAGDPVGTMSGDAGRRLRS</sequence>
<comment type="caution">
    <text evidence="2">The sequence shown here is derived from an EMBL/GenBank/DDBJ whole genome shotgun (WGS) entry which is preliminary data.</text>
</comment>
<name>A0A9W6N9L6_9HYPH</name>
<accession>A0A9W6N9L6</accession>
<feature type="compositionally biased region" description="Low complexity" evidence="1">
    <location>
        <begin position="10"/>
        <end position="24"/>
    </location>
</feature>
<protein>
    <submittedName>
        <fullName evidence="2">Uncharacterized protein</fullName>
    </submittedName>
</protein>